<sequence length="123" mass="14184">MRKVNLLEIMGQEKYKYQQCIGDEMAAAKGMTVLRLPSYNCELNPIELVWFQAKGYVARHNRSFKMAEVKKILLESISNVTPDKWQECISHTIKEEDKMCTLDDLIDTVADSLIIHVSHSRLP</sequence>
<name>A0AAV1LXM9_9NEOP</name>
<accession>A0AAV1LXM9</accession>
<dbReference type="Gene3D" id="3.30.420.10">
    <property type="entry name" value="Ribonuclease H-like superfamily/Ribonuclease H"/>
    <property type="match status" value="1"/>
</dbReference>
<dbReference type="PANTHER" id="PTHR33939">
    <property type="entry name" value="PROTEIN CBG22215"/>
    <property type="match status" value="1"/>
</dbReference>
<dbReference type="AlphaFoldDB" id="A0AAV1LXM9"/>
<dbReference type="InterPro" id="IPR036397">
    <property type="entry name" value="RNaseH_sf"/>
</dbReference>
<reference evidence="1 2" key="1">
    <citation type="submission" date="2023-11" db="EMBL/GenBank/DDBJ databases">
        <authorList>
            <person name="Hedman E."/>
            <person name="Englund M."/>
            <person name="Stromberg M."/>
            <person name="Nyberg Akerstrom W."/>
            <person name="Nylinder S."/>
            <person name="Jareborg N."/>
            <person name="Kallberg Y."/>
            <person name="Kronander E."/>
        </authorList>
    </citation>
    <scope>NUCLEOTIDE SEQUENCE [LARGE SCALE GENOMIC DNA]</scope>
</reference>
<protein>
    <recommendedName>
        <fullName evidence="3">Tc1-like transposase DDE domain-containing protein</fullName>
    </recommendedName>
</protein>
<proteinExistence type="predicted"/>
<dbReference type="GO" id="GO:0003676">
    <property type="term" value="F:nucleic acid binding"/>
    <property type="evidence" value="ECO:0007669"/>
    <property type="project" value="InterPro"/>
</dbReference>
<evidence type="ECO:0000313" key="2">
    <source>
        <dbReference type="Proteomes" id="UP001314205"/>
    </source>
</evidence>
<comment type="caution">
    <text evidence="1">The sequence shown here is derived from an EMBL/GenBank/DDBJ whole genome shotgun (WGS) entry which is preliminary data.</text>
</comment>
<keyword evidence="2" id="KW-1185">Reference proteome</keyword>
<dbReference type="EMBL" id="CAVLGL010000115">
    <property type="protein sequence ID" value="CAK1599808.1"/>
    <property type="molecule type" value="Genomic_DNA"/>
</dbReference>
<evidence type="ECO:0000313" key="1">
    <source>
        <dbReference type="EMBL" id="CAK1599808.1"/>
    </source>
</evidence>
<dbReference type="Proteomes" id="UP001314205">
    <property type="component" value="Unassembled WGS sequence"/>
</dbReference>
<evidence type="ECO:0008006" key="3">
    <source>
        <dbReference type="Google" id="ProtNLM"/>
    </source>
</evidence>
<dbReference type="PANTHER" id="PTHR33939:SF1">
    <property type="entry name" value="DUF4371 DOMAIN-CONTAINING PROTEIN"/>
    <property type="match status" value="1"/>
</dbReference>
<gene>
    <name evidence="1" type="ORF">PARMNEM_LOCUS18648</name>
</gene>
<organism evidence="1 2">
    <name type="scientific">Parnassius mnemosyne</name>
    <name type="common">clouded apollo</name>
    <dbReference type="NCBI Taxonomy" id="213953"/>
    <lineage>
        <taxon>Eukaryota</taxon>
        <taxon>Metazoa</taxon>
        <taxon>Ecdysozoa</taxon>
        <taxon>Arthropoda</taxon>
        <taxon>Hexapoda</taxon>
        <taxon>Insecta</taxon>
        <taxon>Pterygota</taxon>
        <taxon>Neoptera</taxon>
        <taxon>Endopterygota</taxon>
        <taxon>Lepidoptera</taxon>
        <taxon>Glossata</taxon>
        <taxon>Ditrysia</taxon>
        <taxon>Papilionoidea</taxon>
        <taxon>Papilionidae</taxon>
        <taxon>Parnassiinae</taxon>
        <taxon>Parnassini</taxon>
        <taxon>Parnassius</taxon>
        <taxon>Driopa</taxon>
    </lineage>
</organism>